<feature type="signal peptide" evidence="2">
    <location>
        <begin position="1"/>
        <end position="23"/>
    </location>
</feature>
<evidence type="ECO:0000256" key="1">
    <source>
        <dbReference type="SAM" id="MobiDB-lite"/>
    </source>
</evidence>
<dbReference type="Proteomes" id="UP001620626">
    <property type="component" value="Unassembled WGS sequence"/>
</dbReference>
<protein>
    <submittedName>
        <fullName evidence="3">Uncharacterized protein</fullName>
    </submittedName>
</protein>
<feature type="chain" id="PRO_5044783395" evidence="2">
    <location>
        <begin position="24"/>
        <end position="95"/>
    </location>
</feature>
<organism evidence="3 4">
    <name type="scientific">Heterodera trifolii</name>
    <dbReference type="NCBI Taxonomy" id="157864"/>
    <lineage>
        <taxon>Eukaryota</taxon>
        <taxon>Metazoa</taxon>
        <taxon>Ecdysozoa</taxon>
        <taxon>Nematoda</taxon>
        <taxon>Chromadorea</taxon>
        <taxon>Rhabditida</taxon>
        <taxon>Tylenchina</taxon>
        <taxon>Tylenchomorpha</taxon>
        <taxon>Tylenchoidea</taxon>
        <taxon>Heteroderidae</taxon>
        <taxon>Heteroderinae</taxon>
        <taxon>Heterodera</taxon>
    </lineage>
</organism>
<reference evidence="3 4" key="1">
    <citation type="submission" date="2024-10" db="EMBL/GenBank/DDBJ databases">
        <authorList>
            <person name="Kim D."/>
        </authorList>
    </citation>
    <scope>NUCLEOTIDE SEQUENCE [LARGE SCALE GENOMIC DNA]</scope>
    <source>
        <strain evidence="3">BH-2024</strain>
    </source>
</reference>
<keyword evidence="4" id="KW-1185">Reference proteome</keyword>
<evidence type="ECO:0000313" key="3">
    <source>
        <dbReference type="EMBL" id="KAL3116155.1"/>
    </source>
</evidence>
<accession>A0ABD2LNB5</accession>
<sequence length="95" mass="10570">MNLSTAIFVLFICFLFIVLPTIAQMNQPQGIALVRRDSDYDELLTEFRSKGSRMRFGKRSLGLSTDAIGLPPSSDASFSNSADPNNSVPDHFNWN</sequence>
<dbReference type="AlphaFoldDB" id="A0ABD2LNB5"/>
<keyword evidence="2" id="KW-0732">Signal</keyword>
<evidence type="ECO:0000313" key="4">
    <source>
        <dbReference type="Proteomes" id="UP001620626"/>
    </source>
</evidence>
<name>A0ABD2LNB5_9BILA</name>
<proteinExistence type="predicted"/>
<evidence type="ECO:0000256" key="2">
    <source>
        <dbReference type="SAM" id="SignalP"/>
    </source>
</evidence>
<feature type="region of interest" description="Disordered" evidence="1">
    <location>
        <begin position="74"/>
        <end position="95"/>
    </location>
</feature>
<comment type="caution">
    <text evidence="3">The sequence shown here is derived from an EMBL/GenBank/DDBJ whole genome shotgun (WGS) entry which is preliminary data.</text>
</comment>
<dbReference type="EMBL" id="JBICBT010000361">
    <property type="protein sequence ID" value="KAL3116155.1"/>
    <property type="molecule type" value="Genomic_DNA"/>
</dbReference>
<gene>
    <name evidence="3" type="ORF">niasHT_002279</name>
</gene>